<name>A0ABP7RLV0_9PSEU</name>
<evidence type="ECO:0000313" key="2">
    <source>
        <dbReference type="Proteomes" id="UP001501747"/>
    </source>
</evidence>
<organism evidence="1 2">
    <name type="scientific">Allokutzneria multivorans</name>
    <dbReference type="NCBI Taxonomy" id="1142134"/>
    <lineage>
        <taxon>Bacteria</taxon>
        <taxon>Bacillati</taxon>
        <taxon>Actinomycetota</taxon>
        <taxon>Actinomycetes</taxon>
        <taxon>Pseudonocardiales</taxon>
        <taxon>Pseudonocardiaceae</taxon>
        <taxon>Allokutzneria</taxon>
    </lineage>
</organism>
<evidence type="ECO:0000313" key="1">
    <source>
        <dbReference type="EMBL" id="GAA3999348.1"/>
    </source>
</evidence>
<dbReference type="RefSeq" id="WP_344872996.1">
    <property type="nucleotide sequence ID" value="NZ_BAABAL010000006.1"/>
</dbReference>
<sequence>MSLMSGTSSYRAVVVLVSSSDHEGHQPEYERMDLVLNASSPEEAYDKAERHGKAMSTVTRGPDGPVLWSLLRVLDVCEQDSVPADRPQYAVPAVPTHVA</sequence>
<dbReference type="InterPro" id="IPR025630">
    <property type="entry name" value="DUF4288"/>
</dbReference>
<protein>
    <submittedName>
        <fullName evidence="1">Uncharacterized protein</fullName>
    </submittedName>
</protein>
<dbReference type="EMBL" id="BAABAL010000006">
    <property type="protein sequence ID" value="GAA3999348.1"/>
    <property type="molecule type" value="Genomic_DNA"/>
</dbReference>
<proteinExistence type="predicted"/>
<reference evidence="2" key="1">
    <citation type="journal article" date="2019" name="Int. J. Syst. Evol. Microbiol.">
        <title>The Global Catalogue of Microorganisms (GCM) 10K type strain sequencing project: providing services to taxonomists for standard genome sequencing and annotation.</title>
        <authorList>
            <consortium name="The Broad Institute Genomics Platform"/>
            <consortium name="The Broad Institute Genome Sequencing Center for Infectious Disease"/>
            <person name="Wu L."/>
            <person name="Ma J."/>
        </authorList>
    </citation>
    <scope>NUCLEOTIDE SEQUENCE [LARGE SCALE GENOMIC DNA]</scope>
    <source>
        <strain evidence="2">JCM 17342</strain>
    </source>
</reference>
<dbReference type="Proteomes" id="UP001501747">
    <property type="component" value="Unassembled WGS sequence"/>
</dbReference>
<comment type="caution">
    <text evidence="1">The sequence shown here is derived from an EMBL/GenBank/DDBJ whole genome shotgun (WGS) entry which is preliminary data.</text>
</comment>
<accession>A0ABP7RLV0</accession>
<dbReference type="Pfam" id="PF14119">
    <property type="entry name" value="DUF4288"/>
    <property type="match status" value="1"/>
</dbReference>
<gene>
    <name evidence="1" type="ORF">GCM10022247_19510</name>
</gene>
<keyword evidence="2" id="KW-1185">Reference proteome</keyword>